<dbReference type="Gene3D" id="2.70.50.50">
    <property type="entry name" value="chitin-binding protein cbp21"/>
    <property type="match status" value="1"/>
</dbReference>
<keyword evidence="4" id="KW-1185">Reference proteome</keyword>
<reference evidence="3 4" key="1">
    <citation type="submission" date="2018-03" db="EMBL/GenBank/DDBJ databases">
        <title>Genomic Encyclopedia of Type Strains, Phase III (KMG-III): the genomes of soil and plant-associated and newly described type strains.</title>
        <authorList>
            <person name="Whitman W."/>
        </authorList>
    </citation>
    <scope>NUCLEOTIDE SEQUENCE [LARGE SCALE GENOMIC DNA]</scope>
    <source>
        <strain evidence="3 4">CGMCC 4.7097</strain>
    </source>
</reference>
<dbReference type="InterPro" id="IPR014756">
    <property type="entry name" value="Ig_E-set"/>
</dbReference>
<dbReference type="EMBL" id="PYAX01000025">
    <property type="protein sequence ID" value="PSL47105.1"/>
    <property type="molecule type" value="Genomic_DNA"/>
</dbReference>
<organism evidence="3 4">
    <name type="scientific">Saccharothrix carnea</name>
    <dbReference type="NCBI Taxonomy" id="1280637"/>
    <lineage>
        <taxon>Bacteria</taxon>
        <taxon>Bacillati</taxon>
        <taxon>Actinomycetota</taxon>
        <taxon>Actinomycetes</taxon>
        <taxon>Pseudonocardiales</taxon>
        <taxon>Pseudonocardiaceae</taxon>
        <taxon>Saccharothrix</taxon>
    </lineage>
</organism>
<feature type="compositionally biased region" description="Low complexity" evidence="1">
    <location>
        <begin position="1"/>
        <end position="13"/>
    </location>
</feature>
<comment type="caution">
    <text evidence="3">The sequence shown here is derived from an EMBL/GenBank/DDBJ whole genome shotgun (WGS) entry which is preliminary data.</text>
</comment>
<dbReference type="SUPFAM" id="SSF81296">
    <property type="entry name" value="E set domains"/>
    <property type="match status" value="1"/>
</dbReference>
<protein>
    <recommendedName>
        <fullName evidence="2">Chitin-binding type-4 domain-containing protein</fullName>
    </recommendedName>
</protein>
<feature type="domain" description="Chitin-binding type-4" evidence="2">
    <location>
        <begin position="29"/>
        <end position="69"/>
    </location>
</feature>
<evidence type="ECO:0000313" key="3">
    <source>
        <dbReference type="EMBL" id="PSL47105.1"/>
    </source>
</evidence>
<evidence type="ECO:0000313" key="4">
    <source>
        <dbReference type="Proteomes" id="UP000241118"/>
    </source>
</evidence>
<proteinExistence type="predicted"/>
<dbReference type="Pfam" id="PF03067">
    <property type="entry name" value="LPMO_10"/>
    <property type="match status" value="1"/>
</dbReference>
<evidence type="ECO:0000259" key="2">
    <source>
        <dbReference type="Pfam" id="PF03067"/>
    </source>
</evidence>
<gene>
    <name evidence="3" type="ORF">B0I31_12512</name>
</gene>
<dbReference type="AlphaFoldDB" id="A0A2P8HLM1"/>
<name>A0A2P8HLM1_SACCR</name>
<feature type="region of interest" description="Disordered" evidence="1">
    <location>
        <begin position="1"/>
        <end position="40"/>
    </location>
</feature>
<evidence type="ECO:0000256" key="1">
    <source>
        <dbReference type="SAM" id="MobiDB-lite"/>
    </source>
</evidence>
<accession>A0A2P8HLM1</accession>
<dbReference type="Proteomes" id="UP000241118">
    <property type="component" value="Unassembled WGS sequence"/>
</dbReference>
<sequence>MAACDPAPARAVASSRTYRDDATVGGPAASPPPDYKTEVNTSGCTGRHVVITIWKASHVDKKYFLCGDVDFG</sequence>
<dbReference type="InterPro" id="IPR004302">
    <property type="entry name" value="Cellulose/chitin-bd_N"/>
</dbReference>